<protein>
    <submittedName>
        <fullName evidence="1">5593_t:CDS:1</fullName>
    </submittedName>
</protein>
<dbReference type="Proteomes" id="UP001153678">
    <property type="component" value="Unassembled WGS sequence"/>
</dbReference>
<feature type="non-terminal residue" evidence="1">
    <location>
        <position position="132"/>
    </location>
</feature>
<dbReference type="AlphaFoldDB" id="A0A9W4T966"/>
<name>A0A9W4T966_9GLOM</name>
<feature type="non-terminal residue" evidence="1">
    <location>
        <position position="1"/>
    </location>
</feature>
<dbReference type="EMBL" id="CAMKVN010016463">
    <property type="protein sequence ID" value="CAI2197522.1"/>
    <property type="molecule type" value="Genomic_DNA"/>
</dbReference>
<reference evidence="1" key="1">
    <citation type="submission" date="2022-08" db="EMBL/GenBank/DDBJ databases">
        <authorList>
            <person name="Kallberg Y."/>
            <person name="Tangrot J."/>
            <person name="Rosling A."/>
        </authorList>
    </citation>
    <scope>NUCLEOTIDE SEQUENCE</scope>
    <source>
        <strain evidence="1">Wild A</strain>
    </source>
</reference>
<organism evidence="1 2">
    <name type="scientific">Funneliformis geosporum</name>
    <dbReference type="NCBI Taxonomy" id="1117311"/>
    <lineage>
        <taxon>Eukaryota</taxon>
        <taxon>Fungi</taxon>
        <taxon>Fungi incertae sedis</taxon>
        <taxon>Mucoromycota</taxon>
        <taxon>Glomeromycotina</taxon>
        <taxon>Glomeromycetes</taxon>
        <taxon>Glomerales</taxon>
        <taxon>Glomeraceae</taxon>
        <taxon>Funneliformis</taxon>
    </lineage>
</organism>
<evidence type="ECO:0000313" key="2">
    <source>
        <dbReference type="Proteomes" id="UP001153678"/>
    </source>
</evidence>
<sequence>YPGTIQRVAKFVVYNTPNIIYSSPSEKGERNISSASFINITIPMWVIQADLYYMSYDQIRNKIYKFAFNYVDIATRIKWSYPLTKRNSASVAIDLEKLFNSQKCIVEKFNKTLQEWSSIIQDAVDMRLPISE</sequence>
<accession>A0A9W4T966</accession>
<comment type="caution">
    <text evidence="1">The sequence shown here is derived from an EMBL/GenBank/DDBJ whole genome shotgun (WGS) entry which is preliminary data.</text>
</comment>
<evidence type="ECO:0000313" key="1">
    <source>
        <dbReference type="EMBL" id="CAI2197522.1"/>
    </source>
</evidence>
<gene>
    <name evidence="1" type="ORF">FWILDA_LOCUS18120</name>
</gene>
<proteinExistence type="predicted"/>
<keyword evidence="2" id="KW-1185">Reference proteome</keyword>